<protein>
    <submittedName>
        <fullName evidence="1">Uncharacterized protein</fullName>
    </submittedName>
</protein>
<comment type="caution">
    <text evidence="1">The sequence shown here is derived from an EMBL/GenBank/DDBJ whole genome shotgun (WGS) entry which is preliminary data.</text>
</comment>
<organism evidence="1 2">
    <name type="scientific">Clavibacter michiganensis subsp. michiganensis</name>
    <dbReference type="NCBI Taxonomy" id="33013"/>
    <lineage>
        <taxon>Bacteria</taxon>
        <taxon>Bacillati</taxon>
        <taxon>Actinomycetota</taxon>
        <taxon>Actinomycetes</taxon>
        <taxon>Micrococcales</taxon>
        <taxon>Microbacteriaceae</taxon>
        <taxon>Clavibacter</taxon>
    </lineage>
</organism>
<name>A0A1Y3FDW9_CLAMM</name>
<dbReference type="EMBL" id="MDHH01000009">
    <property type="protein sequence ID" value="OUE00077.1"/>
    <property type="molecule type" value="Genomic_DNA"/>
</dbReference>
<evidence type="ECO:0000313" key="1">
    <source>
        <dbReference type="EMBL" id="OUE00077.1"/>
    </source>
</evidence>
<dbReference type="AlphaFoldDB" id="A0A1Y3FDW9"/>
<accession>A0A1Y3FDW9</accession>
<evidence type="ECO:0000313" key="2">
    <source>
        <dbReference type="Proteomes" id="UP000195062"/>
    </source>
</evidence>
<keyword evidence="2" id="KW-1185">Reference proteome</keyword>
<proteinExistence type="predicted"/>
<dbReference type="OMA" id="MVADMRI"/>
<gene>
    <name evidence="1" type="ORF">CMMCAS07_20005</name>
</gene>
<reference evidence="1 2" key="1">
    <citation type="submission" date="2016-08" db="EMBL/GenBank/DDBJ databases">
        <title>Genome sequence of Clavibacter michiganensis subsp. michiganensis strain CASJ007.</title>
        <authorList>
            <person name="Thapa S.P."/>
            <person name="Coaker G."/>
        </authorList>
    </citation>
    <scope>NUCLEOTIDE SEQUENCE [LARGE SCALE GENOMIC DNA]</scope>
    <source>
        <strain evidence="1">CASJ007</strain>
    </source>
</reference>
<sequence>MVADMRILAATLAGFGALVVAVALGAVMGGIAGEEPAGIAISWAFAAAGAAILLVALVVEVMRRRALRR</sequence>
<dbReference type="Proteomes" id="UP000195062">
    <property type="component" value="Unassembled WGS sequence"/>
</dbReference>